<name>A0A0E0HSG7_ORYNI</name>
<dbReference type="HOGENOM" id="CLU_513286_0_0_1"/>
<protein>
    <submittedName>
        <fullName evidence="2">Uncharacterized protein</fullName>
    </submittedName>
</protein>
<keyword evidence="3" id="KW-1185">Reference proteome</keyword>
<evidence type="ECO:0000313" key="2">
    <source>
        <dbReference type="EnsemblPlants" id="ONIVA06G22050.1"/>
    </source>
</evidence>
<feature type="region of interest" description="Disordered" evidence="1">
    <location>
        <begin position="268"/>
        <end position="298"/>
    </location>
</feature>
<dbReference type="EnsemblPlants" id="ONIVA06G22050.1">
    <property type="protein sequence ID" value="ONIVA06G22050.1"/>
    <property type="gene ID" value="ONIVA06G22050"/>
</dbReference>
<feature type="compositionally biased region" description="Basic and acidic residues" evidence="1">
    <location>
        <begin position="514"/>
        <end position="531"/>
    </location>
</feature>
<dbReference type="AlphaFoldDB" id="A0A0E0HSG7"/>
<dbReference type="Gramene" id="ONIVA06G22050.1">
    <property type="protein sequence ID" value="ONIVA06G22050.1"/>
    <property type="gene ID" value="ONIVA06G22050"/>
</dbReference>
<evidence type="ECO:0000256" key="1">
    <source>
        <dbReference type="SAM" id="MobiDB-lite"/>
    </source>
</evidence>
<sequence length="531" mass="57347">MQWSVAEKQDTKRLTWLERQKAIASVYIGFGSHAVMTPEKTTEFAWGLAARHGEDGAHQQAGALASETLIRKDVLAALLCRHSNVTGYHATGSRSGLWLRSRTPNTSLSHHCPQEWTLFIKELTDVEAHASLLKWWQRCMRLRVKLPVTRRLSQWIEKAEACHMQQAGTVASETLVPKNVLAALLPPQQRHRRPCHRQAQRPVAKKQDTKRPARKRLFAVVCPGFGSHAVTTLEKTGGVRVESLCWTWEGRCSFPYGIGWQLEAGVRRDQDDGWPNTAGDGAGGGGPSSRQKLQSMHGDVPVNSEAPVVTSSISPRFAGPVFEDAHRGRSEAGCGMSENSSPNPTALGELDTDFSVAIPIFHPVTMVTGNTFFKESISLFLVETLTLAVAAAAAATATAAATTTVTATATATATTTSQPRDGGSLLGLMKARSTRASGSLHLRRRHLLPPPLAAAVAAAAAARGVGWEMIVYGLLESARPAYIKWESSGYLPELNGEIATSCRLPPSMTPSRPKPSEQDDAATEHDAVDAP</sequence>
<accession>A0A0E0HSG7</accession>
<proteinExistence type="predicted"/>
<dbReference type="Gene3D" id="3.40.50.2000">
    <property type="entry name" value="Glycogen Phosphorylase B"/>
    <property type="match status" value="1"/>
</dbReference>
<dbReference type="Proteomes" id="UP000006591">
    <property type="component" value="Chromosome 6"/>
</dbReference>
<organism evidence="2">
    <name type="scientific">Oryza nivara</name>
    <name type="common">Indian wild rice</name>
    <name type="synonym">Oryza sativa f. spontanea</name>
    <dbReference type="NCBI Taxonomy" id="4536"/>
    <lineage>
        <taxon>Eukaryota</taxon>
        <taxon>Viridiplantae</taxon>
        <taxon>Streptophyta</taxon>
        <taxon>Embryophyta</taxon>
        <taxon>Tracheophyta</taxon>
        <taxon>Spermatophyta</taxon>
        <taxon>Magnoliopsida</taxon>
        <taxon>Liliopsida</taxon>
        <taxon>Poales</taxon>
        <taxon>Poaceae</taxon>
        <taxon>BOP clade</taxon>
        <taxon>Oryzoideae</taxon>
        <taxon>Oryzeae</taxon>
        <taxon>Oryzinae</taxon>
        <taxon>Oryza</taxon>
    </lineage>
</organism>
<evidence type="ECO:0000313" key="3">
    <source>
        <dbReference type="Proteomes" id="UP000006591"/>
    </source>
</evidence>
<reference evidence="2" key="2">
    <citation type="submission" date="2018-04" db="EMBL/GenBank/DDBJ databases">
        <title>OnivRS2 (Oryza nivara Reference Sequence Version 2).</title>
        <authorList>
            <person name="Zhang J."/>
            <person name="Kudrna D."/>
            <person name="Lee S."/>
            <person name="Talag J."/>
            <person name="Rajasekar S."/>
            <person name="Welchert J."/>
            <person name="Hsing Y.-I."/>
            <person name="Wing R.A."/>
        </authorList>
    </citation>
    <scope>NUCLEOTIDE SEQUENCE [LARGE SCALE GENOMIC DNA]</scope>
    <source>
        <strain evidence="2">SL10</strain>
    </source>
</reference>
<feature type="region of interest" description="Disordered" evidence="1">
    <location>
        <begin position="502"/>
        <end position="531"/>
    </location>
</feature>
<reference evidence="2" key="1">
    <citation type="submission" date="2015-04" db="UniProtKB">
        <authorList>
            <consortium name="EnsemblPlants"/>
        </authorList>
    </citation>
    <scope>IDENTIFICATION</scope>
    <source>
        <strain evidence="2">SL10</strain>
    </source>
</reference>
<feature type="region of interest" description="Disordered" evidence="1">
    <location>
        <begin position="191"/>
        <end position="210"/>
    </location>
</feature>